<dbReference type="InterPro" id="IPR036259">
    <property type="entry name" value="MFS_trans_sf"/>
</dbReference>
<sequence length="571" mass="61030">MGDQPGSLKQAARGRARRHIDTAGRARRGLRVSAKKPQEAEWEDELSAGGQRSRTPQLQYARITVPGAAPSPGNTQMRGSEEASSAPQEVEVSAAQYPAWLQRLVSKWENLPARHQFVVATSLAFVVCNMDKVNISVAIIPMSRDFGWDSTTAGLVQSSFFWGYMLTQIPGGWVTSRLGGRRVLPAGVGLWSLATAIVPFSAGTIPGLLMSRAAVGLGEGVAPSAATDMVARIGKSSERSRSISFIFSGLHVGSLAGLLVAPQLIDHFGWQTVFFIFGLVGLGWTWWWERLMAGIAAREPEAATLLSEDRSGGGDAANIVPWRAFLRNRPVQALACTHFCNNWFHYTMLAWLPTFFTDTLSMNITQAAQISLLPPVAALAASIVAGPAADSLIEAGWEVERVRKLAQLVAFMGPATCLLTAMAIDDGYVTVGLITAALGLASFSLAGLYCNHADLSPKHAAVLLGLTNTVGAVPGIIGVAVTGALLDATGSWPVALFVPSIGFFLLGSTAFTAFGRAEQQDFSDNSPFWFEQHLQPVMDALPIKSAQSAAGKLQRSSRAVLERVQRKSTKD</sequence>
<evidence type="ECO:0000313" key="11">
    <source>
        <dbReference type="EMBL" id="KAK9791572.1"/>
    </source>
</evidence>
<dbReference type="GO" id="GO:0005315">
    <property type="term" value="F:phosphate transmembrane transporter activity"/>
    <property type="evidence" value="ECO:0007669"/>
    <property type="project" value="UniProtKB-ARBA"/>
</dbReference>
<comment type="similarity">
    <text evidence="7">Belongs to the major facilitator superfamily. Sodium/anion cotransporter (TC 2.A.1.14) family.</text>
</comment>
<evidence type="ECO:0000256" key="4">
    <source>
        <dbReference type="ARBA" id="ARBA00022847"/>
    </source>
</evidence>
<name>A0AAW1NSC1_9CHLO</name>
<dbReference type="GO" id="GO:0016020">
    <property type="term" value="C:membrane"/>
    <property type="evidence" value="ECO:0007669"/>
    <property type="project" value="UniProtKB-SubCell"/>
</dbReference>
<evidence type="ECO:0000256" key="8">
    <source>
        <dbReference type="SAM" id="MobiDB-lite"/>
    </source>
</evidence>
<feature type="transmembrane region" description="Helical" evidence="9">
    <location>
        <begin position="268"/>
        <end position="288"/>
    </location>
</feature>
<feature type="transmembrane region" description="Helical" evidence="9">
    <location>
        <begin position="492"/>
        <end position="514"/>
    </location>
</feature>
<evidence type="ECO:0000256" key="7">
    <source>
        <dbReference type="ARBA" id="ARBA00024362"/>
    </source>
</evidence>
<dbReference type="Proteomes" id="UP001465755">
    <property type="component" value="Unassembled WGS sequence"/>
</dbReference>
<dbReference type="InterPro" id="IPR020846">
    <property type="entry name" value="MFS_dom"/>
</dbReference>
<evidence type="ECO:0000256" key="5">
    <source>
        <dbReference type="ARBA" id="ARBA00022989"/>
    </source>
</evidence>
<dbReference type="Gene3D" id="1.20.1250.20">
    <property type="entry name" value="MFS general substrate transporter like domains"/>
    <property type="match status" value="2"/>
</dbReference>
<dbReference type="CDD" id="cd17380">
    <property type="entry name" value="MFS_SLC17A9_like"/>
    <property type="match status" value="1"/>
</dbReference>
<dbReference type="InterPro" id="IPR044777">
    <property type="entry name" value="SLC17A9-like"/>
</dbReference>
<dbReference type="AlphaFoldDB" id="A0AAW1NSC1"/>
<dbReference type="FunFam" id="1.20.1250.20:FF:000003">
    <property type="entry name" value="Solute carrier family 17 member 3"/>
    <property type="match status" value="1"/>
</dbReference>
<feature type="region of interest" description="Disordered" evidence="8">
    <location>
        <begin position="1"/>
        <end position="89"/>
    </location>
</feature>
<evidence type="ECO:0000259" key="10">
    <source>
        <dbReference type="PROSITE" id="PS50850"/>
    </source>
</evidence>
<feature type="transmembrane region" description="Helical" evidence="9">
    <location>
        <begin position="405"/>
        <end position="424"/>
    </location>
</feature>
<feature type="compositionally biased region" description="Basic residues" evidence="8">
    <location>
        <begin position="25"/>
        <end position="34"/>
    </location>
</feature>
<evidence type="ECO:0000256" key="1">
    <source>
        <dbReference type="ARBA" id="ARBA00004141"/>
    </source>
</evidence>
<keyword evidence="5 9" id="KW-1133">Transmembrane helix</keyword>
<feature type="transmembrane region" description="Helical" evidence="9">
    <location>
        <begin position="242"/>
        <end position="262"/>
    </location>
</feature>
<evidence type="ECO:0000256" key="2">
    <source>
        <dbReference type="ARBA" id="ARBA00022448"/>
    </source>
</evidence>
<dbReference type="FunFam" id="1.20.1250.20:FF:000272">
    <property type="entry name" value="Probable anion transporter 6, chloroplastic"/>
    <property type="match status" value="1"/>
</dbReference>
<dbReference type="GO" id="GO:0015293">
    <property type="term" value="F:symporter activity"/>
    <property type="evidence" value="ECO:0007669"/>
    <property type="project" value="UniProtKB-KW"/>
</dbReference>
<dbReference type="PANTHER" id="PTHR11662:SF243">
    <property type="entry name" value="ANION TRANSPORTER 6, CHLOROPLASTIC-RELATED"/>
    <property type="match status" value="1"/>
</dbReference>
<dbReference type="Pfam" id="PF07690">
    <property type="entry name" value="MFS_1"/>
    <property type="match status" value="1"/>
</dbReference>
<keyword evidence="6 9" id="KW-0472">Membrane</keyword>
<dbReference type="PROSITE" id="PS50850">
    <property type="entry name" value="MFS"/>
    <property type="match status" value="1"/>
</dbReference>
<gene>
    <name evidence="11" type="ORF">WJX73_008883</name>
</gene>
<reference evidence="11 12" key="1">
    <citation type="journal article" date="2024" name="Nat. Commun.">
        <title>Phylogenomics reveals the evolutionary origins of lichenization in chlorophyte algae.</title>
        <authorList>
            <person name="Puginier C."/>
            <person name="Libourel C."/>
            <person name="Otte J."/>
            <person name="Skaloud P."/>
            <person name="Haon M."/>
            <person name="Grisel S."/>
            <person name="Petersen M."/>
            <person name="Berrin J.G."/>
            <person name="Delaux P.M."/>
            <person name="Dal Grande F."/>
            <person name="Keller J."/>
        </authorList>
    </citation>
    <scope>NUCLEOTIDE SEQUENCE [LARGE SCALE GENOMIC DNA]</scope>
    <source>
        <strain evidence="11 12">SAG 2036</strain>
    </source>
</reference>
<keyword evidence="3 9" id="KW-0812">Transmembrane</keyword>
<feature type="transmembrane region" description="Helical" evidence="9">
    <location>
        <begin position="430"/>
        <end position="450"/>
    </location>
</feature>
<feature type="transmembrane region" description="Helical" evidence="9">
    <location>
        <begin position="462"/>
        <end position="486"/>
    </location>
</feature>
<protein>
    <recommendedName>
        <fullName evidence="10">Major facilitator superfamily (MFS) profile domain-containing protein</fullName>
    </recommendedName>
</protein>
<organism evidence="11 12">
    <name type="scientific">Symbiochloris irregularis</name>
    <dbReference type="NCBI Taxonomy" id="706552"/>
    <lineage>
        <taxon>Eukaryota</taxon>
        <taxon>Viridiplantae</taxon>
        <taxon>Chlorophyta</taxon>
        <taxon>core chlorophytes</taxon>
        <taxon>Trebouxiophyceae</taxon>
        <taxon>Trebouxiales</taxon>
        <taxon>Trebouxiaceae</taxon>
        <taxon>Symbiochloris</taxon>
    </lineage>
</organism>
<keyword evidence="4" id="KW-0769">Symport</keyword>
<evidence type="ECO:0000313" key="12">
    <source>
        <dbReference type="Proteomes" id="UP001465755"/>
    </source>
</evidence>
<comment type="caution">
    <text evidence="11">The sequence shown here is derived from an EMBL/GenBank/DDBJ whole genome shotgun (WGS) entry which is preliminary data.</text>
</comment>
<dbReference type="SUPFAM" id="SSF103473">
    <property type="entry name" value="MFS general substrate transporter"/>
    <property type="match status" value="1"/>
</dbReference>
<accession>A0AAW1NSC1</accession>
<comment type="subcellular location">
    <subcellularLocation>
        <location evidence="1">Membrane</location>
        <topology evidence="1">Multi-pass membrane protein</topology>
    </subcellularLocation>
</comment>
<keyword evidence="2" id="KW-0813">Transport</keyword>
<evidence type="ECO:0000256" key="9">
    <source>
        <dbReference type="SAM" id="Phobius"/>
    </source>
</evidence>
<dbReference type="PANTHER" id="PTHR11662">
    <property type="entry name" value="SOLUTE CARRIER FAMILY 17"/>
    <property type="match status" value="1"/>
</dbReference>
<feature type="domain" description="Major facilitator superfamily (MFS) profile" evidence="10">
    <location>
        <begin position="117"/>
        <end position="520"/>
    </location>
</feature>
<dbReference type="InterPro" id="IPR011701">
    <property type="entry name" value="MFS"/>
</dbReference>
<feature type="compositionally biased region" description="Polar residues" evidence="8">
    <location>
        <begin position="72"/>
        <end position="87"/>
    </location>
</feature>
<dbReference type="InterPro" id="IPR050382">
    <property type="entry name" value="MFS_Na/Anion_cotransporter"/>
</dbReference>
<evidence type="ECO:0000256" key="3">
    <source>
        <dbReference type="ARBA" id="ARBA00022692"/>
    </source>
</evidence>
<evidence type="ECO:0000256" key="6">
    <source>
        <dbReference type="ARBA" id="ARBA00023136"/>
    </source>
</evidence>
<proteinExistence type="inferred from homology"/>
<keyword evidence="12" id="KW-1185">Reference proteome</keyword>
<dbReference type="EMBL" id="JALJOQ010000176">
    <property type="protein sequence ID" value="KAK9791572.1"/>
    <property type="molecule type" value="Genomic_DNA"/>
</dbReference>